<evidence type="ECO:0000313" key="2">
    <source>
        <dbReference type="EMBL" id="ALF54233.1"/>
    </source>
</evidence>
<dbReference type="InterPro" id="IPR005325">
    <property type="entry name" value="DUF308_memb"/>
</dbReference>
<name>A0A0M3V5N6_9NOSO</name>
<feature type="transmembrane region" description="Helical" evidence="1">
    <location>
        <begin position="21"/>
        <end position="43"/>
    </location>
</feature>
<feature type="transmembrane region" description="Helical" evidence="1">
    <location>
        <begin position="133"/>
        <end position="152"/>
    </location>
</feature>
<gene>
    <name evidence="2" type="ORF">ACX27_17525</name>
</gene>
<feature type="transmembrane region" description="Helical" evidence="1">
    <location>
        <begin position="100"/>
        <end position="121"/>
    </location>
</feature>
<dbReference type="KEGG" id="npz:ACX27_17525"/>
<organism evidence="2 3">
    <name type="scientific">Nostoc piscinale CENA21</name>
    <dbReference type="NCBI Taxonomy" id="224013"/>
    <lineage>
        <taxon>Bacteria</taxon>
        <taxon>Bacillati</taxon>
        <taxon>Cyanobacteriota</taxon>
        <taxon>Cyanophyceae</taxon>
        <taxon>Nostocales</taxon>
        <taxon>Nostocaceae</taxon>
        <taxon>Nostoc</taxon>
    </lineage>
</organism>
<dbReference type="PATRIC" id="fig|224013.5.peg.4194"/>
<feature type="transmembrane region" description="Helical" evidence="1">
    <location>
        <begin position="75"/>
        <end position="94"/>
    </location>
</feature>
<evidence type="ECO:0008006" key="4">
    <source>
        <dbReference type="Google" id="ProtNLM"/>
    </source>
</evidence>
<dbReference type="OrthoDB" id="9815400at2"/>
<evidence type="ECO:0000313" key="3">
    <source>
        <dbReference type="Proteomes" id="UP000062645"/>
    </source>
</evidence>
<feature type="transmembrane region" description="Helical" evidence="1">
    <location>
        <begin position="49"/>
        <end position="68"/>
    </location>
</feature>
<dbReference type="Pfam" id="PF03729">
    <property type="entry name" value="DUF308"/>
    <property type="match status" value="1"/>
</dbReference>
<dbReference type="AlphaFoldDB" id="A0A0M3V5N6"/>
<reference evidence="3" key="1">
    <citation type="submission" date="2015-07" db="EMBL/GenBank/DDBJ databases">
        <title>Genome Of Nitrogen-Fixing Cyanobacterium Nostoc piscinale CENA21 From Solimoes/Amazon River Floodplain Sediments And Comparative Genomics To Uncover Biosynthetic Natural Products Potential.</title>
        <authorList>
            <person name="Leao T.F."/>
            <person name="Leao P.N."/>
            <person name="Guimaraes P.I."/>
            <person name="de Melo A.G.C."/>
            <person name="Ramos R.T.J."/>
            <person name="Silva A."/>
            <person name="Fiore M.F."/>
            <person name="Schneider M.P.C."/>
        </authorList>
    </citation>
    <scope>NUCLEOTIDE SEQUENCE [LARGE SCALE GENOMIC DNA]</scope>
    <source>
        <strain evidence="3">CENA21</strain>
    </source>
</reference>
<feature type="transmembrane region" description="Helical" evidence="1">
    <location>
        <begin position="158"/>
        <end position="178"/>
    </location>
</feature>
<dbReference type="InterPro" id="IPR052712">
    <property type="entry name" value="Acid_resist_chaperone_HdeD"/>
</dbReference>
<dbReference type="EMBL" id="CP012036">
    <property type="protein sequence ID" value="ALF54233.1"/>
    <property type="molecule type" value="Genomic_DNA"/>
</dbReference>
<accession>A0A0M3V5N6</accession>
<keyword evidence="1" id="KW-0472">Membrane</keyword>
<dbReference type="Proteomes" id="UP000062645">
    <property type="component" value="Chromosome"/>
</dbReference>
<dbReference type="GO" id="GO:0005886">
    <property type="term" value="C:plasma membrane"/>
    <property type="evidence" value="ECO:0007669"/>
    <property type="project" value="TreeGrafter"/>
</dbReference>
<proteinExistence type="predicted"/>
<dbReference type="PANTHER" id="PTHR34989:SF1">
    <property type="entry name" value="PROTEIN HDED"/>
    <property type="match status" value="1"/>
</dbReference>
<reference evidence="2 3" key="2">
    <citation type="journal article" date="2016" name="Genome Announc.">
        <title>Draft Genome Sequence of the N2-Fixing Cyanobacterium Nostoc piscinale CENA21, Isolated from the Brazilian Amazon Floodplain.</title>
        <authorList>
            <person name="Leao T."/>
            <person name="Guimaraes P.I."/>
            <person name="de Melo A.G."/>
            <person name="Ramos R.T."/>
            <person name="Leao P.N."/>
            <person name="Silva A."/>
            <person name="Fiore M.F."/>
            <person name="Schneider M.P."/>
        </authorList>
    </citation>
    <scope>NUCLEOTIDE SEQUENCE [LARGE SCALE GENOMIC DNA]</scope>
    <source>
        <strain evidence="2 3">CENA21</strain>
    </source>
</reference>
<keyword evidence="3" id="KW-1185">Reference proteome</keyword>
<keyword evidence="1" id="KW-1133">Transmembrane helix</keyword>
<dbReference type="PANTHER" id="PTHR34989">
    <property type="entry name" value="PROTEIN HDED"/>
    <property type="match status" value="1"/>
</dbReference>
<protein>
    <recommendedName>
        <fullName evidence="4">HdeD family acid-resistance protein</fullName>
    </recommendedName>
</protein>
<keyword evidence="1" id="KW-0812">Transmembrane</keyword>
<dbReference type="STRING" id="224013.ACX27_17525"/>
<dbReference type="RefSeq" id="WP_062294750.1">
    <property type="nucleotide sequence ID" value="NZ_CP012036.1"/>
</dbReference>
<evidence type="ECO:0000256" key="1">
    <source>
        <dbReference type="SAM" id="Phobius"/>
    </source>
</evidence>
<sequence length="193" mass="20926">MTNDITTNSNESSDINKQVNTSIVIGALLIILGILAIALPVFTTIFAETWVALILMSAGFAKLVYATHTRREGGFLLKILLSGLYIATGVMLLVYPRTGILTLTLLIGSFLLTEGTFELILAFRLRPQQNWTWVLGNGIVTLFLGALIWFQFPSNAPWLLGTLLGSSIVVTGISRVMLSLNARSSLPESNQAA</sequence>